<sequence length="133" mass="15384">MEQEKLQPNHDKISHAFTILSEELPRLSNLDTNVVIKILENLQKDLTDNLRAQQRLTTILDERLLKIQESLESLDTRLGRYERSLVRLPVVSDEEEVLSVSQQDNNIPLLRSSPSAIHHSKQRHAYLKDQAEP</sequence>
<comment type="caution">
    <text evidence="2">The sequence shown here is derived from an EMBL/GenBank/DDBJ whole genome shotgun (WGS) entry which is preliminary data.</text>
</comment>
<dbReference type="AlphaFoldDB" id="A0AAV5ARM7"/>
<evidence type="ECO:0000256" key="1">
    <source>
        <dbReference type="SAM" id="MobiDB-lite"/>
    </source>
</evidence>
<organism evidence="2 3">
    <name type="scientific">Clathrus columnatus</name>
    <dbReference type="NCBI Taxonomy" id="1419009"/>
    <lineage>
        <taxon>Eukaryota</taxon>
        <taxon>Fungi</taxon>
        <taxon>Dikarya</taxon>
        <taxon>Basidiomycota</taxon>
        <taxon>Agaricomycotina</taxon>
        <taxon>Agaricomycetes</taxon>
        <taxon>Phallomycetidae</taxon>
        <taxon>Phallales</taxon>
        <taxon>Clathraceae</taxon>
        <taxon>Clathrus</taxon>
    </lineage>
</organism>
<keyword evidence="3" id="KW-1185">Reference proteome</keyword>
<accession>A0AAV5ARM7</accession>
<name>A0AAV5ARM7_9AGAM</name>
<protein>
    <recommendedName>
        <fullName evidence="4">Biogenesis of lysosome-related organelles complex 1 subunit 7</fullName>
    </recommendedName>
</protein>
<reference evidence="2" key="1">
    <citation type="submission" date="2021-10" db="EMBL/GenBank/DDBJ databases">
        <title>De novo Genome Assembly of Clathrus columnatus (Basidiomycota, Fungi) Using Illumina and Nanopore Sequence Data.</title>
        <authorList>
            <person name="Ogiso-Tanaka E."/>
            <person name="Itagaki H."/>
            <person name="Hosoya T."/>
            <person name="Hosaka K."/>
        </authorList>
    </citation>
    <scope>NUCLEOTIDE SEQUENCE</scope>
    <source>
        <strain evidence="2">MO-923</strain>
    </source>
</reference>
<evidence type="ECO:0000313" key="3">
    <source>
        <dbReference type="Proteomes" id="UP001050691"/>
    </source>
</evidence>
<proteinExistence type="predicted"/>
<feature type="region of interest" description="Disordered" evidence="1">
    <location>
        <begin position="97"/>
        <end position="133"/>
    </location>
</feature>
<gene>
    <name evidence="2" type="ORF">Clacol_010077</name>
</gene>
<dbReference type="Proteomes" id="UP001050691">
    <property type="component" value="Unassembled WGS sequence"/>
</dbReference>
<evidence type="ECO:0000313" key="2">
    <source>
        <dbReference type="EMBL" id="GJJ15799.1"/>
    </source>
</evidence>
<dbReference type="EMBL" id="BPWL01000011">
    <property type="protein sequence ID" value="GJJ15799.1"/>
    <property type="molecule type" value="Genomic_DNA"/>
</dbReference>
<evidence type="ECO:0008006" key="4">
    <source>
        <dbReference type="Google" id="ProtNLM"/>
    </source>
</evidence>